<dbReference type="Proteomes" id="UP000248961">
    <property type="component" value="Unassembled WGS sequence"/>
</dbReference>
<evidence type="ECO:0000313" key="2">
    <source>
        <dbReference type="Proteomes" id="UP000248961"/>
    </source>
</evidence>
<gene>
    <name evidence="1" type="ORF">BO97DRAFT_428527</name>
</gene>
<dbReference type="VEuPathDB" id="FungiDB:BO97DRAFT_428527"/>
<name>A0A395HJY0_ASPHC</name>
<dbReference type="EMBL" id="KZ824317">
    <property type="protein sequence ID" value="RAL08221.1"/>
    <property type="molecule type" value="Genomic_DNA"/>
</dbReference>
<reference evidence="1 2" key="1">
    <citation type="submission" date="2018-02" db="EMBL/GenBank/DDBJ databases">
        <title>The genomes of Aspergillus section Nigri reveals drivers in fungal speciation.</title>
        <authorList>
            <consortium name="DOE Joint Genome Institute"/>
            <person name="Vesth T.C."/>
            <person name="Nybo J."/>
            <person name="Theobald S."/>
            <person name="Brandl J."/>
            <person name="Frisvad J.C."/>
            <person name="Nielsen K.F."/>
            <person name="Lyhne E.K."/>
            <person name="Kogle M.E."/>
            <person name="Kuo A."/>
            <person name="Riley R."/>
            <person name="Clum A."/>
            <person name="Nolan M."/>
            <person name="Lipzen A."/>
            <person name="Salamov A."/>
            <person name="Henrissat B."/>
            <person name="Wiebenga A."/>
            <person name="De vries R.P."/>
            <person name="Grigoriev I.V."/>
            <person name="Mortensen U.H."/>
            <person name="Andersen M.R."/>
            <person name="Baker S.E."/>
        </authorList>
    </citation>
    <scope>NUCLEOTIDE SEQUENCE [LARGE SCALE GENOMIC DNA]</scope>
    <source>
        <strain evidence="1 2">CBS 101889</strain>
    </source>
</reference>
<accession>A0A395HJY0</accession>
<proteinExistence type="predicted"/>
<dbReference type="GeneID" id="37201588"/>
<protein>
    <submittedName>
        <fullName evidence="1">Uncharacterized protein</fullName>
    </submittedName>
</protein>
<dbReference type="RefSeq" id="XP_025547375.1">
    <property type="nucleotide sequence ID" value="XM_025697299.1"/>
</dbReference>
<dbReference type="AlphaFoldDB" id="A0A395HJY0"/>
<evidence type="ECO:0000313" key="1">
    <source>
        <dbReference type="EMBL" id="RAL08221.1"/>
    </source>
</evidence>
<sequence length="275" mass="29404">MNDQIIVTGEAIRTQRAETRLLDGITSTLCIRGPVFCWDTVEARGQVQLLICASGKECVAAWTRTQVGSPVILVFFAVVFVQALAGGQDAPAARLRTVDDKVADNAPGFVKMVVAVIVFMAYRDVYGSPAFGTQHPGAVRAWPRLDEARGVSVLGPTSSVLRADPPSDPFLALLPMAILARIAELIPITSSTVSPLPNVHRNVPLVRDQPRGATARAAEGKLDPTAGLLELENFDAGLVEALQAIRTVDLMCLYLDISELIRRIICIGPEAAGIV</sequence>
<organism evidence="1 2">
    <name type="scientific">Aspergillus homomorphus (strain CBS 101889)</name>
    <dbReference type="NCBI Taxonomy" id="1450537"/>
    <lineage>
        <taxon>Eukaryota</taxon>
        <taxon>Fungi</taxon>
        <taxon>Dikarya</taxon>
        <taxon>Ascomycota</taxon>
        <taxon>Pezizomycotina</taxon>
        <taxon>Eurotiomycetes</taxon>
        <taxon>Eurotiomycetidae</taxon>
        <taxon>Eurotiales</taxon>
        <taxon>Aspergillaceae</taxon>
        <taxon>Aspergillus</taxon>
        <taxon>Aspergillus subgen. Circumdati</taxon>
    </lineage>
</organism>
<keyword evidence="2" id="KW-1185">Reference proteome</keyword>